<organism evidence="1 2">
    <name type="scientific">Nocardia amikacinitolerans</name>
    <dbReference type="NCBI Taxonomy" id="756689"/>
    <lineage>
        <taxon>Bacteria</taxon>
        <taxon>Bacillati</taxon>
        <taxon>Actinomycetota</taxon>
        <taxon>Actinomycetes</taxon>
        <taxon>Mycobacteriales</taxon>
        <taxon>Nocardiaceae</taxon>
        <taxon>Nocardia</taxon>
    </lineage>
</organism>
<evidence type="ECO:0000313" key="1">
    <source>
        <dbReference type="EMBL" id="SNY87601.1"/>
    </source>
</evidence>
<name>A0A285LW83_9NOCA</name>
<protein>
    <submittedName>
        <fullName evidence="1">Uncharacterized protein</fullName>
    </submittedName>
</protein>
<reference evidence="2" key="1">
    <citation type="submission" date="2017-09" db="EMBL/GenBank/DDBJ databases">
        <authorList>
            <person name="Varghese N."/>
            <person name="Submissions S."/>
        </authorList>
    </citation>
    <scope>NUCLEOTIDE SEQUENCE [LARGE SCALE GENOMIC DNA]</scope>
    <source>
        <strain evidence="2">DSM 45537</strain>
    </source>
</reference>
<dbReference type="Proteomes" id="UP000219565">
    <property type="component" value="Unassembled WGS sequence"/>
</dbReference>
<dbReference type="EMBL" id="OBEG01000004">
    <property type="protein sequence ID" value="SNY87601.1"/>
    <property type="molecule type" value="Genomic_DNA"/>
</dbReference>
<evidence type="ECO:0000313" key="2">
    <source>
        <dbReference type="Proteomes" id="UP000219565"/>
    </source>
</evidence>
<gene>
    <name evidence="1" type="ORF">SAMN04244553_4549</name>
</gene>
<keyword evidence="2" id="KW-1185">Reference proteome</keyword>
<dbReference type="AlphaFoldDB" id="A0A285LW83"/>
<proteinExistence type="predicted"/>
<sequence>MASNAAMITLTGVDGSVWTIAGHGRGREGVDLATSPSGLYDAPVTTIWNQSAFQVGSSFGGYRTNKRDIVFAVNVFEAGGRSWEAVDSAWRKAWAYDRDATLTITTDYGTRSLKLRMSEQPDFKPDKDPHLKRQGKVVMTCIAGNPWWVESDVTSTWTSTIDTTGANMSQQGTVSIANPTDQPMWLKWVCSAPGKWTLPDFSWGAVDRDEARTITLPMTAAGQALTVDTDPMEEMIVAADRSQIWALMNGASFLYPVPAYTPATDVPVKVAGAPTGASVMVVQPRNWSRPWGLQ</sequence>
<accession>A0A285LW83</accession>